<dbReference type="PRINTS" id="PR00420">
    <property type="entry name" value="RNGMNOXGNASE"/>
</dbReference>
<dbReference type="GO" id="GO:0071949">
    <property type="term" value="F:FAD binding"/>
    <property type="evidence" value="ECO:0007669"/>
    <property type="project" value="InterPro"/>
</dbReference>
<evidence type="ECO:0000256" key="2">
    <source>
        <dbReference type="ARBA" id="ARBA00023033"/>
    </source>
</evidence>
<accession>A5FVB6</accession>
<dbReference type="AlphaFoldDB" id="A5FVB6"/>
<reference evidence="4 5" key="1">
    <citation type="submission" date="2007-05" db="EMBL/GenBank/DDBJ databases">
        <title>Complete sequence of chromosome of Acidiphilium cryptum JF-5.</title>
        <authorList>
            <consortium name="US DOE Joint Genome Institute"/>
            <person name="Copeland A."/>
            <person name="Lucas S."/>
            <person name="Lapidus A."/>
            <person name="Barry K."/>
            <person name="Detter J.C."/>
            <person name="Glavina del Rio T."/>
            <person name="Hammon N."/>
            <person name="Israni S."/>
            <person name="Dalin E."/>
            <person name="Tice H."/>
            <person name="Pitluck S."/>
            <person name="Sims D."/>
            <person name="Brettin T."/>
            <person name="Bruce D."/>
            <person name="Han C."/>
            <person name="Schmutz J."/>
            <person name="Larimer F."/>
            <person name="Land M."/>
            <person name="Hauser L."/>
            <person name="Kyrpides N."/>
            <person name="Kim E."/>
            <person name="Magnuson T."/>
            <person name="Richardson P."/>
        </authorList>
    </citation>
    <scope>NUCLEOTIDE SEQUENCE [LARGE SCALE GENOMIC DNA]</scope>
    <source>
        <strain evidence="4 5">JF-5</strain>
    </source>
</reference>
<keyword evidence="1" id="KW-0560">Oxidoreductase</keyword>
<dbReference type="HOGENOM" id="CLU_009665_19_5_5"/>
<dbReference type="NCBIfam" id="NF005720">
    <property type="entry name" value="PRK07538.1"/>
    <property type="match status" value="1"/>
</dbReference>
<dbReference type="Gene3D" id="3.30.9.30">
    <property type="match status" value="1"/>
</dbReference>
<dbReference type="Gene3D" id="3.50.50.60">
    <property type="entry name" value="FAD/NAD(P)-binding domain"/>
    <property type="match status" value="1"/>
</dbReference>
<name>A5FVB6_ACICJ</name>
<keyword evidence="5" id="KW-1185">Reference proteome</keyword>
<dbReference type="Pfam" id="PF01494">
    <property type="entry name" value="FAD_binding_3"/>
    <property type="match status" value="1"/>
</dbReference>
<organism evidence="4 5">
    <name type="scientific">Acidiphilium cryptum (strain JF-5)</name>
    <dbReference type="NCBI Taxonomy" id="349163"/>
    <lineage>
        <taxon>Bacteria</taxon>
        <taxon>Pseudomonadati</taxon>
        <taxon>Pseudomonadota</taxon>
        <taxon>Alphaproteobacteria</taxon>
        <taxon>Acetobacterales</taxon>
        <taxon>Acidocellaceae</taxon>
        <taxon>Acidiphilium</taxon>
    </lineage>
</organism>
<dbReference type="InterPro" id="IPR002938">
    <property type="entry name" value="FAD-bd"/>
</dbReference>
<dbReference type="PANTHER" id="PTHR13789:SF268">
    <property type="entry name" value="5-METHYLPHENAZINE-1-CARBOXYLATE 1-MONOOXYGENASE"/>
    <property type="match status" value="1"/>
</dbReference>
<dbReference type="SUPFAM" id="SSF54373">
    <property type="entry name" value="FAD-linked reductases, C-terminal domain"/>
    <property type="match status" value="1"/>
</dbReference>
<dbReference type="STRING" id="349163.Acry_0321"/>
<sequence>MRVLIAGGGIGGVTLALMLHRRGIECQVLEAAPAIRPLGVGINILPHAVRELAALGLLPALDEIGLRTRALSYLNHRGQVIWTETRGLHAGHDVPQFSIHRGKLQDMLWRAARERLGEGALRPDARVAAAAEADGAVAVTLTNAAGARETIAGDALIGADGIHSTLRPLLLGADPPMRWNGIQMWRGALDWPAFGTGDEMIIAGNATAKLVFYPIGQPAANGTRLTNWVVYARTGAEGTPPPARESWSRRGAWEEFAPLVAGFALPFVDVGRLARATSEIFLYPMCDRDPLERWTRGRITLLGDAAHAMYPVGSNGASQAILDARCLADTLAESADIPAALAAYEAERRPATAAVVRSNRVGGPERVIDLVAARAPDGFARIGDVARPDELEAIVRGYATLAGFAAPQPGASAP</sequence>
<dbReference type="PANTHER" id="PTHR13789">
    <property type="entry name" value="MONOOXYGENASE"/>
    <property type="match status" value="1"/>
</dbReference>
<dbReference type="EMBL" id="CP000697">
    <property type="protein sequence ID" value="ABQ29548.1"/>
    <property type="molecule type" value="Genomic_DNA"/>
</dbReference>
<feature type="domain" description="FAD-binding" evidence="3">
    <location>
        <begin position="2"/>
        <end position="357"/>
    </location>
</feature>
<dbReference type="InterPro" id="IPR036188">
    <property type="entry name" value="FAD/NAD-bd_sf"/>
</dbReference>
<evidence type="ECO:0000256" key="1">
    <source>
        <dbReference type="ARBA" id="ARBA00023002"/>
    </source>
</evidence>
<dbReference type="eggNOG" id="COG0654">
    <property type="taxonomic scope" value="Bacteria"/>
</dbReference>
<keyword evidence="2 4" id="KW-0503">Monooxygenase</keyword>
<dbReference type="SUPFAM" id="SSF51905">
    <property type="entry name" value="FAD/NAD(P)-binding domain"/>
    <property type="match status" value="1"/>
</dbReference>
<dbReference type="KEGG" id="acr:Acry_0321"/>
<gene>
    <name evidence="4" type="ordered locus">Acry_0321</name>
</gene>
<proteinExistence type="predicted"/>
<dbReference type="GO" id="GO:0004497">
    <property type="term" value="F:monooxygenase activity"/>
    <property type="evidence" value="ECO:0007669"/>
    <property type="project" value="UniProtKB-KW"/>
</dbReference>
<dbReference type="Proteomes" id="UP000000245">
    <property type="component" value="Chromosome"/>
</dbReference>
<evidence type="ECO:0000313" key="5">
    <source>
        <dbReference type="Proteomes" id="UP000000245"/>
    </source>
</evidence>
<evidence type="ECO:0000259" key="3">
    <source>
        <dbReference type="Pfam" id="PF01494"/>
    </source>
</evidence>
<dbReference type="RefSeq" id="WP_011941444.1">
    <property type="nucleotide sequence ID" value="NC_009484.1"/>
</dbReference>
<protein>
    <submittedName>
        <fullName evidence="4">Monooxygenase, FAD-binding protein</fullName>
    </submittedName>
</protein>
<dbReference type="InterPro" id="IPR050493">
    <property type="entry name" value="FAD-dep_Monooxygenase_BioMet"/>
</dbReference>
<evidence type="ECO:0000313" key="4">
    <source>
        <dbReference type="EMBL" id="ABQ29548.1"/>
    </source>
</evidence>